<dbReference type="InterPro" id="IPR000868">
    <property type="entry name" value="Isochorismatase-like_dom"/>
</dbReference>
<protein>
    <recommendedName>
        <fullName evidence="6">nicotinamidase</fullName>
        <ecNumber evidence="6">3.5.1.19</ecNumber>
    </recommendedName>
    <alternativeName>
        <fullName evidence="7">Nicotinamide deamidase</fullName>
    </alternativeName>
</protein>
<organism evidence="9">
    <name type="scientific">Dissulfuribacter thermophilus</name>
    <dbReference type="NCBI Taxonomy" id="1156395"/>
    <lineage>
        <taxon>Bacteria</taxon>
        <taxon>Pseudomonadati</taxon>
        <taxon>Thermodesulfobacteriota</taxon>
        <taxon>Dissulfuribacteria</taxon>
        <taxon>Dissulfuribacterales</taxon>
        <taxon>Dissulfuribacteraceae</taxon>
        <taxon>Dissulfuribacter</taxon>
    </lineage>
</organism>
<dbReference type="Proteomes" id="UP000885797">
    <property type="component" value="Unassembled WGS sequence"/>
</dbReference>
<dbReference type="GO" id="GO:0008936">
    <property type="term" value="F:nicotinamidase activity"/>
    <property type="evidence" value="ECO:0007669"/>
    <property type="project" value="UniProtKB-EC"/>
</dbReference>
<dbReference type="InterPro" id="IPR052347">
    <property type="entry name" value="Isochorismatase_Nicotinamidase"/>
</dbReference>
<dbReference type="PANTHER" id="PTHR11080">
    <property type="entry name" value="PYRAZINAMIDASE/NICOTINAMIDASE"/>
    <property type="match status" value="1"/>
</dbReference>
<evidence type="ECO:0000256" key="7">
    <source>
        <dbReference type="ARBA" id="ARBA00043224"/>
    </source>
</evidence>
<feature type="domain" description="Isochorismatase-like" evidence="8">
    <location>
        <begin position="11"/>
        <end position="188"/>
    </location>
</feature>
<comment type="pathway">
    <text evidence="5">Cofactor biosynthesis; nicotinate biosynthesis; nicotinate from nicotinamide: step 1/1.</text>
</comment>
<keyword evidence="2" id="KW-0662">Pyridine nucleotide biosynthesis</keyword>
<comment type="similarity">
    <text evidence="1">Belongs to the isochorismatase family.</text>
</comment>
<proteinExistence type="inferred from homology"/>
<dbReference type="CDD" id="cd01011">
    <property type="entry name" value="nicotinamidase"/>
    <property type="match status" value="1"/>
</dbReference>
<dbReference type="Gene3D" id="3.40.50.850">
    <property type="entry name" value="Isochorismatase-like"/>
    <property type="match status" value="1"/>
</dbReference>
<name>A0A7V2SVD7_9BACT</name>
<keyword evidence="4" id="KW-0378">Hydrolase</keyword>
<dbReference type="EMBL" id="DRND01000165">
    <property type="protein sequence ID" value="HFC46627.1"/>
    <property type="molecule type" value="Genomic_DNA"/>
</dbReference>
<evidence type="ECO:0000313" key="9">
    <source>
        <dbReference type="EMBL" id="HFC46627.1"/>
    </source>
</evidence>
<evidence type="ECO:0000256" key="4">
    <source>
        <dbReference type="ARBA" id="ARBA00022801"/>
    </source>
</evidence>
<dbReference type="InterPro" id="IPR036380">
    <property type="entry name" value="Isochorismatase-like_sf"/>
</dbReference>
<evidence type="ECO:0000256" key="1">
    <source>
        <dbReference type="ARBA" id="ARBA00006336"/>
    </source>
</evidence>
<dbReference type="Pfam" id="PF00857">
    <property type="entry name" value="Isochorismatase"/>
    <property type="match status" value="1"/>
</dbReference>
<dbReference type="GO" id="GO:0046872">
    <property type="term" value="F:metal ion binding"/>
    <property type="evidence" value="ECO:0007669"/>
    <property type="project" value="UniProtKB-KW"/>
</dbReference>
<evidence type="ECO:0000256" key="2">
    <source>
        <dbReference type="ARBA" id="ARBA00022642"/>
    </source>
</evidence>
<evidence type="ECO:0000256" key="5">
    <source>
        <dbReference type="ARBA" id="ARBA00037900"/>
    </source>
</evidence>
<dbReference type="GO" id="GO:0019363">
    <property type="term" value="P:pyridine nucleotide biosynthetic process"/>
    <property type="evidence" value="ECO:0007669"/>
    <property type="project" value="UniProtKB-KW"/>
</dbReference>
<dbReference type="SUPFAM" id="SSF52499">
    <property type="entry name" value="Isochorismatase-like hydrolases"/>
    <property type="match status" value="1"/>
</dbReference>
<evidence type="ECO:0000256" key="3">
    <source>
        <dbReference type="ARBA" id="ARBA00022723"/>
    </source>
</evidence>
<dbReference type="PANTHER" id="PTHR11080:SF2">
    <property type="entry name" value="LD05707P"/>
    <property type="match status" value="1"/>
</dbReference>
<evidence type="ECO:0000256" key="6">
    <source>
        <dbReference type="ARBA" id="ARBA00039017"/>
    </source>
</evidence>
<comment type="caution">
    <text evidence="9">The sequence shown here is derived from an EMBL/GenBank/DDBJ whole genome shotgun (WGS) entry which is preliminary data.</text>
</comment>
<accession>A0A7V2SVD7</accession>
<evidence type="ECO:0000259" key="8">
    <source>
        <dbReference type="Pfam" id="PF00857"/>
    </source>
</evidence>
<dbReference type="AlphaFoldDB" id="A0A7V2SVD7"/>
<reference evidence="9" key="1">
    <citation type="journal article" date="2020" name="mSystems">
        <title>Genome- and Community-Level Interaction Insights into Carbon Utilization and Element Cycling Functions of Hydrothermarchaeota in Hydrothermal Sediment.</title>
        <authorList>
            <person name="Zhou Z."/>
            <person name="Liu Y."/>
            <person name="Xu W."/>
            <person name="Pan J."/>
            <person name="Luo Z.H."/>
            <person name="Li M."/>
        </authorList>
    </citation>
    <scope>NUCLEOTIDE SEQUENCE [LARGE SCALE GENOMIC DNA]</scope>
    <source>
        <strain evidence="9">HyVt-503</strain>
    </source>
</reference>
<keyword evidence="3" id="KW-0479">Metal-binding</keyword>
<dbReference type="EC" id="3.5.1.19" evidence="6"/>
<sequence length="189" mass="20342">MENVELKAGDVLLIVDVQQDFLPPKGALKVPGGDEIIPILNSWIGRFSKLGLPIVASRDWHPEDHCSFVENGGSWPRHCVQGSPGAEFPDDLQLPTSTIIVSKGTTKEKDAYSAFEGTDLADRLRQLGTKRLFVGGVATDYCVKATVLDALSNGFDVVVIKDAIRGVDIAPDDSIAALNEMERQGAAIL</sequence>
<gene>
    <name evidence="9" type="ORF">ENJ63_01960</name>
</gene>